<dbReference type="Proteomes" id="UP000501879">
    <property type="component" value="Segment"/>
</dbReference>
<sequence>MPVKTIGFGVLYIHRECPICLSIFRLETIKKAINTPAKMRLIIKDVESLSSEERLRLWGYRLTEYGIVHRVTVPLLVIYCVDETTGEWIPIYKKEWRPLMGPFLSEADIREMLALITSFQWECVRKSGSHIGESGEEEVQRKARKRRNS</sequence>
<protein>
    <submittedName>
        <fullName evidence="1">Uncharacterized protein</fullName>
    </submittedName>
</protein>
<name>A0A6M3VXS4_9VIRU</name>
<keyword evidence="2" id="KW-1185">Reference proteome</keyword>
<dbReference type="EMBL" id="MN876845">
    <property type="protein sequence ID" value="QJF12417.1"/>
    <property type="molecule type" value="Genomic_DNA"/>
</dbReference>
<organism evidence="1 2">
    <name type="scientific">Pyrobaculum spherical virus 2</name>
    <dbReference type="NCBI Taxonomy" id="2730632"/>
    <lineage>
        <taxon>Viruses</taxon>
        <taxon>Viruses incertae sedis</taxon>
        <taxon>Globuloviridae</taxon>
        <taxon>Alphaglobulovirus</taxon>
        <taxon>Alphaglobulovirus pozzuoliense</taxon>
    </lineage>
</organism>
<accession>A0A6M3VXS4</accession>
<reference evidence="1 2" key="1">
    <citation type="journal article" date="2020" name="ISME J.">
        <title>New virus isolates from Italian hydrothermal environments underscore the biogeographic pattern in archaeal virus communities.</title>
        <authorList>
            <person name="Baquero D.P."/>
            <person name="Contursi P."/>
            <person name="Piochi M."/>
            <person name="Bartolucci S."/>
            <person name="Liu Y."/>
            <person name="Cvirkaite-Krupovic V."/>
            <person name="Prangishvili D."/>
            <person name="Krupovic M."/>
        </authorList>
    </citation>
    <scope>NUCLEOTIDE SEQUENCE [LARGE SCALE GENOMIC DNA]</scope>
    <source>
        <strain evidence="1">10</strain>
    </source>
</reference>
<gene>
    <name evidence="1" type="ORF">PSV2_gp05</name>
</gene>
<evidence type="ECO:0000313" key="2">
    <source>
        <dbReference type="Proteomes" id="UP000501879"/>
    </source>
</evidence>
<proteinExistence type="predicted"/>
<evidence type="ECO:0000313" key="1">
    <source>
        <dbReference type="EMBL" id="QJF12417.1"/>
    </source>
</evidence>